<sequence>MGLPILTILQSRQSSNSNLSDGLNSHGKLAVPNAQQAVRPLLLNAQPASRPLLKCAASKCQPPSKIAGSRSKWESNFFSIIWPQVSGLITLNLGTYKPR</sequence>
<accession>A0A2C9UPY3</accession>
<reference evidence="1" key="1">
    <citation type="submission" date="2016-02" db="EMBL/GenBank/DDBJ databases">
        <title>WGS assembly of Manihot esculenta.</title>
        <authorList>
            <person name="Bredeson J.V."/>
            <person name="Prochnik S.E."/>
            <person name="Lyons J.B."/>
            <person name="Schmutz J."/>
            <person name="Grimwood J."/>
            <person name="Vrebalov J."/>
            <person name="Bart R.S."/>
            <person name="Amuge T."/>
            <person name="Ferguson M.E."/>
            <person name="Green R."/>
            <person name="Putnam N."/>
            <person name="Stites J."/>
            <person name="Rounsley S."/>
            <person name="Rokhsar D.S."/>
        </authorList>
    </citation>
    <scope>NUCLEOTIDE SEQUENCE [LARGE SCALE GENOMIC DNA]</scope>
    <source>
        <tissue evidence="1">Leaf</tissue>
    </source>
</reference>
<name>A0A2C9UPY3_MANES</name>
<dbReference type="AlphaFoldDB" id="A0A2C9UPY3"/>
<proteinExistence type="predicted"/>
<gene>
    <name evidence="1" type="ORF">MANES_13G076400</name>
</gene>
<organism evidence="1">
    <name type="scientific">Manihot esculenta</name>
    <name type="common">Cassava</name>
    <name type="synonym">Jatropha manihot</name>
    <dbReference type="NCBI Taxonomy" id="3983"/>
    <lineage>
        <taxon>Eukaryota</taxon>
        <taxon>Viridiplantae</taxon>
        <taxon>Streptophyta</taxon>
        <taxon>Embryophyta</taxon>
        <taxon>Tracheophyta</taxon>
        <taxon>Spermatophyta</taxon>
        <taxon>Magnoliopsida</taxon>
        <taxon>eudicotyledons</taxon>
        <taxon>Gunneridae</taxon>
        <taxon>Pentapetalae</taxon>
        <taxon>rosids</taxon>
        <taxon>fabids</taxon>
        <taxon>Malpighiales</taxon>
        <taxon>Euphorbiaceae</taxon>
        <taxon>Crotonoideae</taxon>
        <taxon>Manihoteae</taxon>
        <taxon>Manihot</taxon>
    </lineage>
</organism>
<protein>
    <submittedName>
        <fullName evidence="1">Uncharacterized protein</fullName>
    </submittedName>
</protein>
<evidence type="ECO:0000313" key="1">
    <source>
        <dbReference type="EMBL" id="OAY33197.1"/>
    </source>
</evidence>
<dbReference type="EMBL" id="CM004399">
    <property type="protein sequence ID" value="OAY33197.1"/>
    <property type="molecule type" value="Genomic_DNA"/>
</dbReference>